<dbReference type="InterPro" id="IPR014593">
    <property type="entry name" value="UCP034961_SH3_2"/>
</dbReference>
<dbReference type="Gene3D" id="2.30.30.40">
    <property type="entry name" value="SH3 Domains"/>
    <property type="match status" value="2"/>
</dbReference>
<dbReference type="SUPFAM" id="SSF50044">
    <property type="entry name" value="SH3-domain"/>
    <property type="match status" value="2"/>
</dbReference>
<evidence type="ECO:0000259" key="2">
    <source>
        <dbReference type="PROSITE" id="PS50002"/>
    </source>
</evidence>
<dbReference type="RefSeq" id="WP_114443044.1">
    <property type="nucleotide sequence ID" value="NZ_QOZG01000075.1"/>
</dbReference>
<dbReference type="AlphaFoldDB" id="A0A368JW02"/>
<dbReference type="SMART" id="SM00326">
    <property type="entry name" value="SH3"/>
    <property type="match status" value="2"/>
</dbReference>
<protein>
    <recommendedName>
        <fullName evidence="2">SH3 domain-containing protein</fullName>
    </recommendedName>
</protein>
<proteinExistence type="predicted"/>
<keyword evidence="1" id="KW-0728">SH3 domain</keyword>
<evidence type="ECO:0000313" key="3">
    <source>
        <dbReference type="EMBL" id="RCS21327.1"/>
    </source>
</evidence>
<dbReference type="PROSITE" id="PS50002">
    <property type="entry name" value="SH3"/>
    <property type="match status" value="1"/>
</dbReference>
<organism evidence="3 4">
    <name type="scientific">Phyllobacterium salinisoli</name>
    <dbReference type="NCBI Taxonomy" id="1899321"/>
    <lineage>
        <taxon>Bacteria</taxon>
        <taxon>Pseudomonadati</taxon>
        <taxon>Pseudomonadota</taxon>
        <taxon>Alphaproteobacteria</taxon>
        <taxon>Hyphomicrobiales</taxon>
        <taxon>Phyllobacteriaceae</taxon>
        <taxon>Phyllobacterium</taxon>
    </lineage>
</organism>
<comment type="caution">
    <text evidence="3">The sequence shown here is derived from an EMBL/GenBank/DDBJ whole genome shotgun (WGS) entry which is preliminary data.</text>
</comment>
<dbReference type="InterPro" id="IPR036028">
    <property type="entry name" value="SH3-like_dom_sf"/>
</dbReference>
<name>A0A368JW02_9HYPH</name>
<reference evidence="3 4" key="1">
    <citation type="submission" date="2018-07" db="EMBL/GenBank/DDBJ databases">
        <title>The draft genome of Phyllobacterium salinisoli.</title>
        <authorList>
            <person name="Liu L."/>
            <person name="Li L."/>
            <person name="Zhang X."/>
            <person name="Liang L."/>
        </authorList>
    </citation>
    <scope>NUCLEOTIDE SEQUENCE [LARGE SCALE GENOMIC DNA]</scope>
    <source>
        <strain evidence="3 4">LLAN61</strain>
    </source>
</reference>
<dbReference type="Proteomes" id="UP000253420">
    <property type="component" value="Unassembled WGS sequence"/>
</dbReference>
<keyword evidence="4" id="KW-1185">Reference proteome</keyword>
<dbReference type="OrthoDB" id="1030757at2"/>
<dbReference type="Pfam" id="PF07653">
    <property type="entry name" value="SH3_2"/>
    <property type="match status" value="2"/>
</dbReference>
<evidence type="ECO:0000256" key="1">
    <source>
        <dbReference type="ARBA" id="ARBA00022443"/>
    </source>
</evidence>
<evidence type="ECO:0000313" key="4">
    <source>
        <dbReference type="Proteomes" id="UP000253420"/>
    </source>
</evidence>
<feature type="domain" description="SH3" evidence="2">
    <location>
        <begin position="59"/>
        <end position="115"/>
    </location>
</feature>
<dbReference type="PIRSF" id="PIRSF034961">
    <property type="entry name" value="UCP034961_SH3_2"/>
    <property type="match status" value="1"/>
</dbReference>
<dbReference type="CDD" id="cd00174">
    <property type="entry name" value="SH3"/>
    <property type="match status" value="1"/>
</dbReference>
<gene>
    <name evidence="3" type="ORF">DUT91_24910</name>
</gene>
<accession>A0A368JW02</accession>
<dbReference type="InterPro" id="IPR001452">
    <property type="entry name" value="SH3_domain"/>
</dbReference>
<sequence>MKKSVVEDHKATYPDPIAVIAGDIISLSGKTDIWDGHKWLWAEGPDGKAGWVPDSLVSSSDGVTRAVRQYSVTELTCQRGDILLVIEETHGWAWCQSDNNKQGWVPLRNLSSPEPLRSRPR</sequence>
<dbReference type="EMBL" id="QOZG01000075">
    <property type="protein sequence ID" value="RCS21327.1"/>
    <property type="molecule type" value="Genomic_DNA"/>
</dbReference>